<name>A0A8K0I6L5_COCNU</name>
<proteinExistence type="predicted"/>
<reference evidence="2" key="2">
    <citation type="submission" date="2019-07" db="EMBL/GenBank/DDBJ databases">
        <authorList>
            <person name="Yang Y."/>
            <person name="Bocs S."/>
            <person name="Baudouin L."/>
        </authorList>
    </citation>
    <scope>NUCLEOTIDE SEQUENCE</scope>
    <source>
        <tissue evidence="2">Spear leaf of Hainan Tall coconut</tissue>
    </source>
</reference>
<feature type="compositionally biased region" description="Basic and acidic residues" evidence="1">
    <location>
        <begin position="114"/>
        <end position="150"/>
    </location>
</feature>
<keyword evidence="3" id="KW-1185">Reference proteome</keyword>
<reference evidence="2" key="1">
    <citation type="journal article" date="2017" name="Gigascience">
        <title>The genome draft of coconut (Cocos nucifera).</title>
        <authorList>
            <person name="Xiao Y."/>
            <person name="Xu P."/>
            <person name="Fan H."/>
            <person name="Baudouin L."/>
            <person name="Xia W."/>
            <person name="Bocs S."/>
            <person name="Xu J."/>
            <person name="Li Q."/>
            <person name="Guo A."/>
            <person name="Zhou L."/>
            <person name="Li J."/>
            <person name="Wu Y."/>
            <person name="Ma Z."/>
            <person name="Armero A."/>
            <person name="Issali A.E."/>
            <person name="Liu N."/>
            <person name="Peng M."/>
            <person name="Yang Y."/>
        </authorList>
    </citation>
    <scope>NUCLEOTIDE SEQUENCE</scope>
    <source>
        <tissue evidence="2">Spear leaf of Hainan Tall coconut</tissue>
    </source>
</reference>
<evidence type="ECO:0000313" key="3">
    <source>
        <dbReference type="Proteomes" id="UP000797356"/>
    </source>
</evidence>
<dbReference type="AlphaFoldDB" id="A0A8K0I6L5"/>
<evidence type="ECO:0000256" key="1">
    <source>
        <dbReference type="SAM" id="MobiDB-lite"/>
    </source>
</evidence>
<feature type="region of interest" description="Disordered" evidence="1">
    <location>
        <begin position="73"/>
        <end position="185"/>
    </location>
</feature>
<protein>
    <submittedName>
        <fullName evidence="2">Uncharacterized protein</fullName>
    </submittedName>
</protein>
<gene>
    <name evidence="2" type="ORF">COCNU_04G007530</name>
</gene>
<evidence type="ECO:0000313" key="2">
    <source>
        <dbReference type="EMBL" id="KAG1338447.1"/>
    </source>
</evidence>
<feature type="compositionally biased region" description="Basic and acidic residues" evidence="1">
    <location>
        <begin position="85"/>
        <end position="97"/>
    </location>
</feature>
<comment type="caution">
    <text evidence="2">The sequence shown here is derived from an EMBL/GenBank/DDBJ whole genome shotgun (WGS) entry which is preliminary data.</text>
</comment>
<sequence length="185" mass="20675">MERNNGPAKPADICRRIFNFLVKNLSFDRFKQLSQGSPKTSPSTRKDEESQVLVTVYKEDDDVGHVPSTVVTVEHRATAPNVSGKRHEDSTTLKDQDVGAPFVEPRKKSITIRDGTELTEEKDALGKSMGERGKAGETRAAKDGETEKKPPTGPRPKQPNPSVAPDMNEEFGNFIRRKKEDWRKS</sequence>
<dbReference type="Proteomes" id="UP000797356">
    <property type="component" value="Chromosome 4"/>
</dbReference>
<dbReference type="OrthoDB" id="10557407at2759"/>
<dbReference type="EMBL" id="CM017875">
    <property type="protein sequence ID" value="KAG1338447.1"/>
    <property type="molecule type" value="Genomic_DNA"/>
</dbReference>
<accession>A0A8K0I6L5</accession>
<organism evidence="2 3">
    <name type="scientific">Cocos nucifera</name>
    <name type="common">Coconut palm</name>
    <dbReference type="NCBI Taxonomy" id="13894"/>
    <lineage>
        <taxon>Eukaryota</taxon>
        <taxon>Viridiplantae</taxon>
        <taxon>Streptophyta</taxon>
        <taxon>Embryophyta</taxon>
        <taxon>Tracheophyta</taxon>
        <taxon>Spermatophyta</taxon>
        <taxon>Magnoliopsida</taxon>
        <taxon>Liliopsida</taxon>
        <taxon>Arecaceae</taxon>
        <taxon>Arecoideae</taxon>
        <taxon>Cocoseae</taxon>
        <taxon>Attaleinae</taxon>
        <taxon>Cocos</taxon>
    </lineage>
</organism>